<gene>
    <name evidence="1" type="ORF">BWY04_01183</name>
</gene>
<dbReference type="Proteomes" id="UP000485621">
    <property type="component" value="Unassembled WGS sequence"/>
</dbReference>
<dbReference type="InterPro" id="IPR027417">
    <property type="entry name" value="P-loop_NTPase"/>
</dbReference>
<dbReference type="AlphaFoldDB" id="A0A1V5ZLN6"/>
<dbReference type="Gene3D" id="3.40.50.300">
    <property type="entry name" value="P-loop containing nucleotide triphosphate hydrolases"/>
    <property type="match status" value="1"/>
</dbReference>
<evidence type="ECO:0000313" key="1">
    <source>
        <dbReference type="EMBL" id="OQB40864.1"/>
    </source>
</evidence>
<protein>
    <recommendedName>
        <fullName evidence="2">Guanylate kinase</fullName>
    </recommendedName>
</protein>
<evidence type="ECO:0008006" key="2">
    <source>
        <dbReference type="Google" id="ProtNLM"/>
    </source>
</evidence>
<comment type="caution">
    <text evidence="1">The sequence shown here is derived from an EMBL/GenBank/DDBJ whole genome shotgun (WGS) entry which is preliminary data.</text>
</comment>
<organism evidence="1">
    <name type="scientific">candidate division CPR1 bacterium ADurb.Bin160</name>
    <dbReference type="NCBI Taxonomy" id="1852826"/>
    <lineage>
        <taxon>Bacteria</taxon>
        <taxon>candidate division CPR1</taxon>
    </lineage>
</organism>
<proteinExistence type="predicted"/>
<accession>A0A1V5ZLN6</accession>
<reference evidence="1" key="1">
    <citation type="submission" date="2017-02" db="EMBL/GenBank/DDBJ databases">
        <title>Delving into the versatile metabolic prowess of the omnipresent phylum Bacteroidetes.</title>
        <authorList>
            <person name="Nobu M.K."/>
            <person name="Mei R."/>
            <person name="Narihiro T."/>
            <person name="Kuroda K."/>
            <person name="Liu W.-T."/>
        </authorList>
    </citation>
    <scope>NUCLEOTIDE SEQUENCE</scope>
    <source>
        <strain evidence="1">ADurb.Bin160</strain>
    </source>
</reference>
<sequence>MKPMIILVGPSGGGKNYIPKTLGMKYTPGNTTREPRDTDELMTYHTLKNIKDLQVMGLFNSKICGETTFHGNYYWTYITDYNNEQNDYMILSPEGLMNFINKYKEHRKIMDKILSENGIVQGEKYLFRPYKIIYFECSEKQRKKNMKKRGDKRNFIKSRIKHDREAYKGIKELILGELNGHLIQL</sequence>
<name>A0A1V5ZLN6_9BACT</name>
<dbReference type="EMBL" id="MWDB01000030">
    <property type="protein sequence ID" value="OQB40864.1"/>
    <property type="molecule type" value="Genomic_DNA"/>
</dbReference>
<dbReference type="SUPFAM" id="SSF52540">
    <property type="entry name" value="P-loop containing nucleoside triphosphate hydrolases"/>
    <property type="match status" value="1"/>
</dbReference>